<evidence type="ECO:0000256" key="1">
    <source>
        <dbReference type="SAM" id="Phobius"/>
    </source>
</evidence>
<dbReference type="EMBL" id="KQ416136">
    <property type="protein sequence ID" value="KOF98506.1"/>
    <property type="molecule type" value="Genomic_DNA"/>
</dbReference>
<gene>
    <name evidence="2" type="ORF">OCBIM_22025040mg</name>
</gene>
<organism evidence="2">
    <name type="scientific">Octopus bimaculoides</name>
    <name type="common">California two-spotted octopus</name>
    <dbReference type="NCBI Taxonomy" id="37653"/>
    <lineage>
        <taxon>Eukaryota</taxon>
        <taxon>Metazoa</taxon>
        <taxon>Spiralia</taxon>
        <taxon>Lophotrochozoa</taxon>
        <taxon>Mollusca</taxon>
        <taxon>Cephalopoda</taxon>
        <taxon>Coleoidea</taxon>
        <taxon>Octopodiformes</taxon>
        <taxon>Octopoda</taxon>
        <taxon>Incirrata</taxon>
        <taxon>Octopodidae</taxon>
        <taxon>Octopus</taxon>
    </lineage>
</organism>
<keyword evidence="1" id="KW-1133">Transmembrane helix</keyword>
<sequence>MRDICLRLLPFLIHPFMGVLKCLYQLHLAWGNYTQYNIKIIFCTLILISIISKYICGYCMFFCSLP</sequence>
<evidence type="ECO:0000313" key="2">
    <source>
        <dbReference type="EMBL" id="KOF98506.1"/>
    </source>
</evidence>
<keyword evidence="1" id="KW-0472">Membrane</keyword>
<protein>
    <submittedName>
        <fullName evidence="2">Uncharacterized protein</fullName>
    </submittedName>
</protein>
<keyword evidence="1" id="KW-0812">Transmembrane</keyword>
<dbReference type="AlphaFoldDB" id="A0A0L8IAJ0"/>
<name>A0A0L8IAJ0_OCTBM</name>
<reference evidence="2" key="1">
    <citation type="submission" date="2015-07" db="EMBL/GenBank/DDBJ databases">
        <title>MeaNS - Measles Nucleotide Surveillance Program.</title>
        <authorList>
            <person name="Tran T."/>
            <person name="Druce J."/>
        </authorList>
    </citation>
    <scope>NUCLEOTIDE SEQUENCE</scope>
    <source>
        <strain evidence="2">UCB-OBI-ISO-001</strain>
        <tissue evidence="2">Gonad</tissue>
    </source>
</reference>
<feature type="transmembrane region" description="Helical" evidence="1">
    <location>
        <begin position="36"/>
        <end position="63"/>
    </location>
</feature>
<proteinExistence type="predicted"/>
<accession>A0A0L8IAJ0</accession>